<dbReference type="Gene3D" id="1.25.40.10">
    <property type="entry name" value="Tetratricopeptide repeat domain"/>
    <property type="match status" value="2"/>
</dbReference>
<organism evidence="5 6">
    <name type="scientific">Clostridium cadaveris</name>
    <dbReference type="NCBI Taxonomy" id="1529"/>
    <lineage>
        <taxon>Bacteria</taxon>
        <taxon>Bacillati</taxon>
        <taxon>Bacillota</taxon>
        <taxon>Clostridia</taxon>
        <taxon>Eubacteriales</taxon>
        <taxon>Clostridiaceae</taxon>
        <taxon>Clostridium</taxon>
    </lineage>
</organism>
<dbReference type="AlphaFoldDB" id="A0A1I2MEN5"/>
<evidence type="ECO:0000259" key="3">
    <source>
        <dbReference type="PROSITE" id="PS50943"/>
    </source>
</evidence>
<dbReference type="PROSITE" id="PS50943">
    <property type="entry name" value="HTH_CROC1"/>
    <property type="match status" value="1"/>
</dbReference>
<dbReference type="EMBL" id="QAMZ01000051">
    <property type="protein sequence ID" value="PWL52196.1"/>
    <property type="molecule type" value="Genomic_DNA"/>
</dbReference>
<dbReference type="PROSITE" id="PS50005">
    <property type="entry name" value="TPR"/>
    <property type="match status" value="1"/>
</dbReference>
<dbReference type="InterPro" id="IPR001387">
    <property type="entry name" value="Cro/C1-type_HTH"/>
</dbReference>
<evidence type="ECO:0000313" key="7">
    <source>
        <dbReference type="Proteomes" id="UP000246114"/>
    </source>
</evidence>
<dbReference type="PANTHER" id="PTHR46558:SF11">
    <property type="entry name" value="HTH-TYPE TRANSCRIPTIONAL REGULATOR XRE"/>
    <property type="match status" value="1"/>
</dbReference>
<evidence type="ECO:0000256" key="1">
    <source>
        <dbReference type="ARBA" id="ARBA00023125"/>
    </source>
</evidence>
<dbReference type="EMBL" id="FOOE01000013">
    <property type="protein sequence ID" value="SFF87846.1"/>
    <property type="molecule type" value="Genomic_DNA"/>
</dbReference>
<dbReference type="RefSeq" id="WP_074845696.1">
    <property type="nucleotide sequence ID" value="NZ_BAAACD010000016.1"/>
</dbReference>
<evidence type="ECO:0000313" key="4">
    <source>
        <dbReference type="EMBL" id="PWL52196.1"/>
    </source>
</evidence>
<dbReference type="eggNOG" id="COG0457">
    <property type="taxonomic scope" value="Bacteria"/>
</dbReference>
<dbReference type="SUPFAM" id="SSF47413">
    <property type="entry name" value="lambda repressor-like DNA-binding domains"/>
    <property type="match status" value="1"/>
</dbReference>
<dbReference type="OrthoDB" id="9801008at2"/>
<dbReference type="SMART" id="SM00028">
    <property type="entry name" value="TPR"/>
    <property type="match status" value="4"/>
</dbReference>
<proteinExistence type="predicted"/>
<feature type="repeat" description="TPR" evidence="2">
    <location>
        <begin position="251"/>
        <end position="284"/>
    </location>
</feature>
<keyword evidence="2" id="KW-0802">TPR repeat</keyword>
<dbReference type="SUPFAM" id="SSF48452">
    <property type="entry name" value="TPR-like"/>
    <property type="match status" value="1"/>
</dbReference>
<dbReference type="Proteomes" id="UP000246114">
    <property type="component" value="Unassembled WGS sequence"/>
</dbReference>
<reference evidence="4 7" key="2">
    <citation type="submission" date="2018-03" db="EMBL/GenBank/DDBJ databases">
        <title>The uncultured portion of the human microbiome is neutrally assembled.</title>
        <authorList>
            <person name="Jeraldo P."/>
            <person name="Boardman L."/>
            <person name="White B.A."/>
            <person name="Nelson H."/>
            <person name="Goldenfeld N."/>
            <person name="Chia N."/>
        </authorList>
    </citation>
    <scope>NUCLEOTIDE SEQUENCE [LARGE SCALE GENOMIC DNA]</scope>
    <source>
        <strain evidence="4">CIM:MAG 903</strain>
    </source>
</reference>
<accession>A0A1I2MEN5</accession>
<dbReference type="STRING" id="1529.SAMN04487885_11389"/>
<feature type="domain" description="HTH cro/C1-type" evidence="3">
    <location>
        <begin position="9"/>
        <end position="63"/>
    </location>
</feature>
<keyword evidence="6" id="KW-1185">Reference proteome</keyword>
<dbReference type="SMART" id="SM00530">
    <property type="entry name" value="HTH_XRE"/>
    <property type="match status" value="1"/>
</dbReference>
<dbReference type="PANTHER" id="PTHR46558">
    <property type="entry name" value="TRACRIPTIONAL REGULATORY PROTEIN-RELATED-RELATED"/>
    <property type="match status" value="1"/>
</dbReference>
<dbReference type="GeneID" id="90546437"/>
<name>A0A1I2MEN5_9CLOT</name>
<evidence type="ECO:0000313" key="5">
    <source>
        <dbReference type="EMBL" id="SFF87846.1"/>
    </source>
</evidence>
<dbReference type="InterPro" id="IPR010982">
    <property type="entry name" value="Lambda_DNA-bd_dom_sf"/>
</dbReference>
<reference evidence="5 6" key="1">
    <citation type="submission" date="2016-10" db="EMBL/GenBank/DDBJ databases">
        <authorList>
            <person name="de Groot N.N."/>
        </authorList>
    </citation>
    <scope>NUCLEOTIDE SEQUENCE [LARGE SCALE GENOMIC DNA]</scope>
    <source>
        <strain evidence="5 6">NLAE-zl-G419</strain>
    </source>
</reference>
<dbReference type="CDD" id="cd00093">
    <property type="entry name" value="HTH_XRE"/>
    <property type="match status" value="1"/>
</dbReference>
<dbReference type="eggNOG" id="COG1476">
    <property type="taxonomic scope" value="Bacteria"/>
</dbReference>
<sequence>MKIEIGKMIKKLRLKRSVTQEELALKMGVSCQAVSKWENGITAPDLALLPELAVYFGVTIDELFEMTDESHLERIQNMIIDERMLSEYDFNYANQFLLDKINEGGNEAVYFRTLADLYAHRAEEYKYLASNYVKKAIELDPENKDSHAILNCVLNGIIPDWNVSNHHELIDYYKEFLEKNPNYARGYLWLLDSLIEDGRTEEARVYLGKMRKVEDDLRVPLYMGLILKEECKLEEAEKVWNEMLERYSENWLSSASYADCMVKLCRYDDAIEYYKRAFELQPKPRYTDAFEAIAHIEEIRGNYDEAIKARESQIKLLKEEWNIYLGETVDFPKREIERLRNLK</sequence>
<dbReference type="Pfam" id="PF13432">
    <property type="entry name" value="TPR_16"/>
    <property type="match status" value="1"/>
</dbReference>
<evidence type="ECO:0000256" key="2">
    <source>
        <dbReference type="PROSITE-ProRule" id="PRU00339"/>
    </source>
</evidence>
<dbReference type="InterPro" id="IPR011990">
    <property type="entry name" value="TPR-like_helical_dom_sf"/>
</dbReference>
<keyword evidence="1 5" id="KW-0238">DNA-binding</keyword>
<evidence type="ECO:0000313" key="6">
    <source>
        <dbReference type="Proteomes" id="UP000182135"/>
    </source>
</evidence>
<dbReference type="Proteomes" id="UP000182135">
    <property type="component" value="Unassembled WGS sequence"/>
</dbReference>
<dbReference type="GO" id="GO:0003677">
    <property type="term" value="F:DNA binding"/>
    <property type="evidence" value="ECO:0007669"/>
    <property type="project" value="UniProtKB-KW"/>
</dbReference>
<dbReference type="InterPro" id="IPR019734">
    <property type="entry name" value="TPR_rpt"/>
</dbReference>
<dbReference type="Gene3D" id="1.10.260.40">
    <property type="entry name" value="lambda repressor-like DNA-binding domains"/>
    <property type="match status" value="1"/>
</dbReference>
<dbReference type="Pfam" id="PF01381">
    <property type="entry name" value="HTH_3"/>
    <property type="match status" value="1"/>
</dbReference>
<gene>
    <name evidence="4" type="ORF">DBY38_11510</name>
    <name evidence="5" type="ORF">SAMN04487885_11389</name>
</gene>
<protein>
    <submittedName>
        <fullName evidence="4 5">Transcriptional regulator</fullName>
    </submittedName>
</protein>